<accession>A0A3M7QYL6</accession>
<evidence type="ECO:0000313" key="2">
    <source>
        <dbReference type="Proteomes" id="UP000276133"/>
    </source>
</evidence>
<evidence type="ECO:0000313" key="1">
    <source>
        <dbReference type="EMBL" id="RNA16457.1"/>
    </source>
</evidence>
<keyword evidence="2" id="KW-1185">Reference proteome</keyword>
<proteinExistence type="predicted"/>
<organism evidence="1 2">
    <name type="scientific">Brachionus plicatilis</name>
    <name type="common">Marine rotifer</name>
    <name type="synonym">Brachionus muelleri</name>
    <dbReference type="NCBI Taxonomy" id="10195"/>
    <lineage>
        <taxon>Eukaryota</taxon>
        <taxon>Metazoa</taxon>
        <taxon>Spiralia</taxon>
        <taxon>Gnathifera</taxon>
        <taxon>Rotifera</taxon>
        <taxon>Eurotatoria</taxon>
        <taxon>Monogononta</taxon>
        <taxon>Pseudotrocha</taxon>
        <taxon>Ploima</taxon>
        <taxon>Brachionidae</taxon>
        <taxon>Brachionus</taxon>
    </lineage>
</organism>
<sequence length="133" mass="15719">MFQFQNLLNNFVYGDEKSQKVLRLACLVYLQINFKIPNKAYKNTYGVLIKRWSWQCKKSTQLTENSEDIEVKGIYWSHFVNKFNGFIIPIIYPNHPFRCKEPNALTTHINADALSRWPLPIHDEKVQNNNNQS</sequence>
<gene>
    <name evidence="1" type="ORF">BpHYR1_028023</name>
</gene>
<name>A0A3M7QYL6_BRAPC</name>
<dbReference type="Proteomes" id="UP000276133">
    <property type="component" value="Unassembled WGS sequence"/>
</dbReference>
<dbReference type="AlphaFoldDB" id="A0A3M7QYL6"/>
<protein>
    <submittedName>
        <fullName evidence="1">Uncharacterized protein</fullName>
    </submittedName>
</protein>
<reference evidence="1 2" key="1">
    <citation type="journal article" date="2018" name="Sci. Rep.">
        <title>Genomic signatures of local adaptation to the degree of environmental predictability in rotifers.</title>
        <authorList>
            <person name="Franch-Gras L."/>
            <person name="Hahn C."/>
            <person name="Garcia-Roger E.M."/>
            <person name="Carmona M.J."/>
            <person name="Serra M."/>
            <person name="Gomez A."/>
        </authorList>
    </citation>
    <scope>NUCLEOTIDE SEQUENCE [LARGE SCALE GENOMIC DNA]</scope>
    <source>
        <strain evidence="1">HYR1</strain>
    </source>
</reference>
<comment type="caution">
    <text evidence="1">The sequence shown here is derived from an EMBL/GenBank/DDBJ whole genome shotgun (WGS) entry which is preliminary data.</text>
</comment>
<dbReference type="EMBL" id="REGN01004701">
    <property type="protein sequence ID" value="RNA16457.1"/>
    <property type="molecule type" value="Genomic_DNA"/>
</dbReference>